<keyword evidence="6" id="KW-0769">Symport</keyword>
<feature type="transmembrane region" description="Helical" evidence="14">
    <location>
        <begin position="434"/>
        <end position="452"/>
    </location>
</feature>
<feature type="transmembrane region" description="Helical" evidence="14">
    <location>
        <begin position="72"/>
        <end position="90"/>
    </location>
</feature>
<evidence type="ECO:0000313" key="16">
    <source>
        <dbReference type="Proteomes" id="UP000525652"/>
    </source>
</evidence>
<gene>
    <name evidence="15" type="ORF">H5P30_18225</name>
</gene>
<name>A0A7X1B3G9_9BACT</name>
<sequence>MKIEYLTLIVYLGVLLTLGGLFARFNKNLSDFVRGGAQGTWWMVGTSMLMSGISAFTFTGNAAAAFEGGPSLLVIYAANCLGFVIGGLFLGRWFRQTRAYTTADVVRTRFGVPVEQFSAFSSLFLGPFGAAIQLYALSLFTSTVLNIPLIPVLVTIGIIVTFYSTTGGKWAVMATDFVQALVMFGITILVCYLSLKAVGGFDAFFGFFKDPRFADDFRFFNDAGQFEGDRFTYKWAAVIFFMQIYSQISISQAGRFIAARDGKEASLSSWWAFVLMAAGSAIWFIPPMVARFLFEADIVGSGVEKPSESSYAYIATELLPNGMLGMLIAAMFAATMSSMDSGLNAQVGNIARNIVPRIRGALGYQNELSPKTEIRICHIATVVLGIIIIAYGILMARQSEIALFDAYLIIGSIIGVPMGFPLLMGLWIKKLPKWSYFPIFVACMVPTIWSFIDKKLNGTDWTIQERTLWILIFGLVATVICRLLYFITSERARKDVDEFFETMHTPIDYEKEVGSTAIDYDQYFVLAKAVFGVGLAVLLILLVPNDLAGRLCILFVSGFILIAGVLLYLGGKRSKKRVEKAMKAGKLSAEDLPPPDVSQIL</sequence>
<feature type="transmembrane region" description="Helical" evidence="14">
    <location>
        <begin position="523"/>
        <end position="542"/>
    </location>
</feature>
<evidence type="ECO:0000256" key="1">
    <source>
        <dbReference type="ARBA" id="ARBA00004651"/>
    </source>
</evidence>
<dbReference type="GO" id="GO:0015293">
    <property type="term" value="F:symporter activity"/>
    <property type="evidence" value="ECO:0007669"/>
    <property type="project" value="UniProtKB-KW"/>
</dbReference>
<evidence type="ECO:0000256" key="10">
    <source>
        <dbReference type="ARBA" id="ARBA00023136"/>
    </source>
</evidence>
<protein>
    <recommendedName>
        <fullName evidence="17">Sodium:solute symporter</fullName>
    </recommendedName>
</protein>
<feature type="transmembrane region" description="Helical" evidence="14">
    <location>
        <begin position="406"/>
        <end position="427"/>
    </location>
</feature>
<feature type="transmembrane region" description="Helical" evidence="14">
    <location>
        <begin position="177"/>
        <end position="195"/>
    </location>
</feature>
<keyword evidence="11" id="KW-0739">Sodium transport</keyword>
<keyword evidence="8" id="KW-0915">Sodium</keyword>
<dbReference type="Gene3D" id="1.20.1730.10">
    <property type="entry name" value="Sodium/glucose cotransporter"/>
    <property type="match status" value="1"/>
</dbReference>
<dbReference type="GO" id="GO:0005886">
    <property type="term" value="C:plasma membrane"/>
    <property type="evidence" value="ECO:0007669"/>
    <property type="project" value="UniProtKB-SubCell"/>
</dbReference>
<dbReference type="InterPro" id="IPR001734">
    <property type="entry name" value="Na/solute_symporter"/>
</dbReference>
<feature type="transmembrane region" description="Helical" evidence="14">
    <location>
        <begin position="376"/>
        <end position="394"/>
    </location>
</feature>
<dbReference type="InterPro" id="IPR038377">
    <property type="entry name" value="Na/Glc_symporter_sf"/>
</dbReference>
<feature type="transmembrane region" description="Helical" evidence="14">
    <location>
        <begin position="235"/>
        <end position="258"/>
    </location>
</feature>
<keyword evidence="16" id="KW-1185">Reference proteome</keyword>
<proteinExistence type="inferred from homology"/>
<evidence type="ECO:0000256" key="4">
    <source>
        <dbReference type="ARBA" id="ARBA00022475"/>
    </source>
</evidence>
<feature type="transmembrane region" description="Helical" evidence="14">
    <location>
        <begin position="270"/>
        <end position="290"/>
    </location>
</feature>
<dbReference type="GO" id="GO:0006814">
    <property type="term" value="P:sodium ion transport"/>
    <property type="evidence" value="ECO:0007669"/>
    <property type="project" value="UniProtKB-KW"/>
</dbReference>
<dbReference type="Pfam" id="PF00474">
    <property type="entry name" value="SSF"/>
    <property type="match status" value="1"/>
</dbReference>
<dbReference type="InterPro" id="IPR050277">
    <property type="entry name" value="Sodium:Solute_Symporter"/>
</dbReference>
<comment type="similarity">
    <text evidence="2 13">Belongs to the sodium:solute symporter (SSF) (TC 2.A.21) family.</text>
</comment>
<dbReference type="AlphaFoldDB" id="A0A7X1B3G9"/>
<feature type="transmembrane region" description="Helical" evidence="14">
    <location>
        <begin position="117"/>
        <end position="137"/>
    </location>
</feature>
<keyword evidence="10 14" id="KW-0472">Membrane</keyword>
<evidence type="ECO:0000256" key="7">
    <source>
        <dbReference type="ARBA" id="ARBA00022989"/>
    </source>
</evidence>
<dbReference type="PANTHER" id="PTHR48086">
    <property type="entry name" value="SODIUM/PROLINE SYMPORTER-RELATED"/>
    <property type="match status" value="1"/>
</dbReference>
<evidence type="ECO:0000256" key="9">
    <source>
        <dbReference type="ARBA" id="ARBA00023065"/>
    </source>
</evidence>
<comment type="subcellular location">
    <subcellularLocation>
        <location evidence="1">Cell membrane</location>
        <topology evidence="1">Multi-pass membrane protein</topology>
    </subcellularLocation>
</comment>
<feature type="transmembrane region" description="Helical" evidence="14">
    <location>
        <begin position="143"/>
        <end position="165"/>
    </location>
</feature>
<keyword evidence="4" id="KW-1003">Cell membrane</keyword>
<evidence type="ECO:0000256" key="12">
    <source>
        <dbReference type="ARBA" id="ARBA00033708"/>
    </source>
</evidence>
<evidence type="ECO:0000256" key="11">
    <source>
        <dbReference type="ARBA" id="ARBA00023201"/>
    </source>
</evidence>
<evidence type="ECO:0000256" key="13">
    <source>
        <dbReference type="RuleBase" id="RU362091"/>
    </source>
</evidence>
<feature type="transmembrane region" description="Helical" evidence="14">
    <location>
        <begin position="6"/>
        <end position="23"/>
    </location>
</feature>
<keyword evidence="5 14" id="KW-0812">Transmembrane</keyword>
<evidence type="ECO:0000256" key="3">
    <source>
        <dbReference type="ARBA" id="ARBA00022448"/>
    </source>
</evidence>
<keyword evidence="7 14" id="KW-1133">Transmembrane helix</keyword>
<accession>A0A7X1B3G9</accession>
<feature type="transmembrane region" description="Helical" evidence="14">
    <location>
        <begin position="548"/>
        <end position="570"/>
    </location>
</feature>
<keyword evidence="9" id="KW-0406">Ion transport</keyword>
<dbReference type="PANTHER" id="PTHR48086:SF3">
    <property type="entry name" value="SODIUM_PROLINE SYMPORTER"/>
    <property type="match status" value="1"/>
</dbReference>
<keyword evidence="3" id="KW-0813">Transport</keyword>
<feature type="transmembrane region" description="Helical" evidence="14">
    <location>
        <begin position="44"/>
        <end position="66"/>
    </location>
</feature>
<comment type="caution">
    <text evidence="15">The sequence shown here is derived from an EMBL/GenBank/DDBJ whole genome shotgun (WGS) entry which is preliminary data.</text>
</comment>
<evidence type="ECO:0000256" key="6">
    <source>
        <dbReference type="ARBA" id="ARBA00022847"/>
    </source>
</evidence>
<dbReference type="PROSITE" id="PS50283">
    <property type="entry name" value="NA_SOLUT_SYMP_3"/>
    <property type="match status" value="1"/>
</dbReference>
<evidence type="ECO:0008006" key="17">
    <source>
        <dbReference type="Google" id="ProtNLM"/>
    </source>
</evidence>
<organism evidence="15 16">
    <name type="scientific">Puniceicoccus vermicola</name>
    <dbReference type="NCBI Taxonomy" id="388746"/>
    <lineage>
        <taxon>Bacteria</taxon>
        <taxon>Pseudomonadati</taxon>
        <taxon>Verrucomicrobiota</taxon>
        <taxon>Opitutia</taxon>
        <taxon>Puniceicoccales</taxon>
        <taxon>Puniceicoccaceae</taxon>
        <taxon>Puniceicoccus</taxon>
    </lineage>
</organism>
<dbReference type="Proteomes" id="UP000525652">
    <property type="component" value="Unassembled WGS sequence"/>
</dbReference>
<evidence type="ECO:0000256" key="5">
    <source>
        <dbReference type="ARBA" id="ARBA00022692"/>
    </source>
</evidence>
<dbReference type="EMBL" id="JACHVA010000131">
    <property type="protein sequence ID" value="MBC2603720.1"/>
    <property type="molecule type" value="Genomic_DNA"/>
</dbReference>
<feature type="transmembrane region" description="Helical" evidence="14">
    <location>
        <begin position="467"/>
        <end position="485"/>
    </location>
</feature>
<feature type="transmembrane region" description="Helical" evidence="14">
    <location>
        <begin position="310"/>
        <end position="334"/>
    </location>
</feature>
<dbReference type="RefSeq" id="WP_185694345.1">
    <property type="nucleotide sequence ID" value="NZ_JACHVA010000131.1"/>
</dbReference>
<evidence type="ECO:0000256" key="2">
    <source>
        <dbReference type="ARBA" id="ARBA00006434"/>
    </source>
</evidence>
<reference evidence="15 16" key="1">
    <citation type="submission" date="2020-07" db="EMBL/GenBank/DDBJ databases">
        <authorList>
            <person name="Feng X."/>
        </authorList>
    </citation>
    <scope>NUCLEOTIDE SEQUENCE [LARGE SCALE GENOMIC DNA]</scope>
    <source>
        <strain evidence="15 16">JCM14086</strain>
    </source>
</reference>
<evidence type="ECO:0000313" key="15">
    <source>
        <dbReference type="EMBL" id="MBC2603720.1"/>
    </source>
</evidence>
<evidence type="ECO:0000256" key="8">
    <source>
        <dbReference type="ARBA" id="ARBA00023053"/>
    </source>
</evidence>
<comment type="catalytic activity">
    <reaction evidence="12">
        <text>L-proline(in) + Na(+)(in) = L-proline(out) + Na(+)(out)</text>
        <dbReference type="Rhea" id="RHEA:28967"/>
        <dbReference type="ChEBI" id="CHEBI:29101"/>
        <dbReference type="ChEBI" id="CHEBI:60039"/>
    </reaction>
</comment>
<evidence type="ECO:0000256" key="14">
    <source>
        <dbReference type="SAM" id="Phobius"/>
    </source>
</evidence>